<protein>
    <submittedName>
        <fullName evidence="2">DUF3991 domain-containing protein</fullName>
    </submittedName>
</protein>
<organism evidence="2 3">
    <name type="scientific">Rhodovastum atsumiense</name>
    <dbReference type="NCBI Taxonomy" id="504468"/>
    <lineage>
        <taxon>Bacteria</taxon>
        <taxon>Pseudomonadati</taxon>
        <taxon>Pseudomonadota</taxon>
        <taxon>Alphaproteobacteria</taxon>
        <taxon>Acetobacterales</taxon>
        <taxon>Acetobacteraceae</taxon>
        <taxon>Rhodovastum</taxon>
    </lineage>
</organism>
<dbReference type="InterPro" id="IPR025054">
    <property type="entry name" value="DUF3991"/>
</dbReference>
<dbReference type="InterPro" id="IPR034154">
    <property type="entry name" value="TOPRIM_DnaG/twinkle"/>
</dbReference>
<name>A0A5M6IK95_9PROT</name>
<keyword evidence="3" id="KW-1185">Reference proteome</keyword>
<sequence length="302" mass="31748">MRTDDAEIAALRVRVDCRAVLEHAGWRMDIRESTRRAVKYRCGAGRIVIVTHGGQGWFDPLSPAKGDVFALAQYLWGGSFRDACVILRSLAGVAVAASAALPGRPTGASLPLAQRWQCRRPPRPGSPCWRYLTEVRGLPDATLGHAIAADLLREGPAASLWALHRDGAGGIAGWEMRGPHWRGFATGGSKTLFAIGAVAPARVVLTEAAIDALSLATLEDFAPGSLYASTGGGIGPATERLIATLATATTGAEIVAATDADTAGDCYAVRIADIAAASGVRCSRLRPVRGDWNDVLRNSSAR</sequence>
<dbReference type="CDD" id="cd01029">
    <property type="entry name" value="TOPRIM_primases"/>
    <property type="match status" value="1"/>
</dbReference>
<comment type="caution">
    <text evidence="2">The sequence shown here is derived from an EMBL/GenBank/DDBJ whole genome shotgun (WGS) entry which is preliminary data.</text>
</comment>
<dbReference type="Proteomes" id="UP000325255">
    <property type="component" value="Unassembled WGS sequence"/>
</dbReference>
<reference evidence="2 3" key="1">
    <citation type="submission" date="2019-09" db="EMBL/GenBank/DDBJ databases">
        <title>Genome sequence of Rhodovastum atsumiense, a diverse member of the Acetobacteraceae family of non-sulfur purple photosynthetic bacteria.</title>
        <authorList>
            <person name="Meyer T."/>
            <person name="Kyndt J."/>
        </authorList>
    </citation>
    <scope>NUCLEOTIDE SEQUENCE [LARGE SCALE GENOMIC DNA]</scope>
    <source>
        <strain evidence="2 3">DSM 21279</strain>
    </source>
</reference>
<dbReference type="SUPFAM" id="SSF56731">
    <property type="entry name" value="DNA primase core"/>
    <property type="match status" value="1"/>
</dbReference>
<evidence type="ECO:0000313" key="2">
    <source>
        <dbReference type="EMBL" id="KAA5608673.1"/>
    </source>
</evidence>
<dbReference type="EMBL" id="VWPK01000072">
    <property type="protein sequence ID" value="KAA5608673.1"/>
    <property type="molecule type" value="Genomic_DNA"/>
</dbReference>
<dbReference type="RefSeq" id="WP_150045162.1">
    <property type="nucleotide sequence ID" value="NZ_OW485604.1"/>
</dbReference>
<proteinExistence type="predicted"/>
<gene>
    <name evidence="2" type="ORF">F1189_27895</name>
</gene>
<evidence type="ECO:0000259" key="1">
    <source>
        <dbReference type="Pfam" id="PF13154"/>
    </source>
</evidence>
<dbReference type="Pfam" id="PF13154">
    <property type="entry name" value="DUF3991"/>
    <property type="match status" value="1"/>
</dbReference>
<evidence type="ECO:0000313" key="3">
    <source>
        <dbReference type="Proteomes" id="UP000325255"/>
    </source>
</evidence>
<dbReference type="Pfam" id="PF13155">
    <property type="entry name" value="Toprim_2"/>
    <property type="match status" value="1"/>
</dbReference>
<feature type="domain" description="DUF3991" evidence="1">
    <location>
        <begin position="130"/>
        <end position="197"/>
    </location>
</feature>
<accession>A0A5M6IK95</accession>
<dbReference type="Gene3D" id="3.40.1360.10">
    <property type="match status" value="1"/>
</dbReference>
<dbReference type="OrthoDB" id="5757175at2"/>
<dbReference type="AlphaFoldDB" id="A0A5M6IK95"/>